<proteinExistence type="inferred from homology"/>
<feature type="transmembrane region" description="Helical" evidence="7">
    <location>
        <begin position="175"/>
        <end position="198"/>
    </location>
</feature>
<evidence type="ECO:0000313" key="9">
    <source>
        <dbReference type="Proteomes" id="UP000789572"/>
    </source>
</evidence>
<accession>A0A9N9AIA1</accession>
<keyword evidence="3 7" id="KW-1133">Transmembrane helix</keyword>
<dbReference type="PANTHER" id="PTHR12265:SF30">
    <property type="entry name" value="TRANSMEMBRANE PROTEIN 53"/>
    <property type="match status" value="1"/>
</dbReference>
<keyword evidence="2 7" id="KW-0812">Transmembrane</keyword>
<dbReference type="PANTHER" id="PTHR12265">
    <property type="entry name" value="TRANSMEMBRANE PROTEIN 53"/>
    <property type="match status" value="1"/>
</dbReference>
<evidence type="ECO:0000313" key="8">
    <source>
        <dbReference type="EMBL" id="CAG8531912.1"/>
    </source>
</evidence>
<dbReference type="SUPFAM" id="SSF53474">
    <property type="entry name" value="alpha/beta-Hydrolases"/>
    <property type="match status" value="1"/>
</dbReference>
<evidence type="ECO:0000256" key="2">
    <source>
        <dbReference type="ARBA" id="ARBA00022692"/>
    </source>
</evidence>
<dbReference type="InterPro" id="IPR029058">
    <property type="entry name" value="AB_hydrolase_fold"/>
</dbReference>
<dbReference type="AlphaFoldDB" id="A0A9N9AIA1"/>
<name>A0A9N9AIA1_9GLOM</name>
<sequence>MASTITQIKPSTTLYVERCAATTSVPDIVIMFGWTNGQLKHLSKIASFWRKKGNYHILYYTASHFPYVYFPYKAETLCEGFIPYLHEWKVFDDNNESTASETTSVVNTRRRPKVIAHVFSNGGGGGFAGMIQMLKANNLPFCFSAIILDSLPGAPNVFRFYRLFTATQTNPIKKLLTALISTSIMLLTTPWVTLYLAIIRQKSLVPYIVHALLYEKATNCPRLLLYSKKDALVPYTFVRKTAKMSADMGYVTDEMEFENTEHVKHWVDKREVYENTVNKFLEQNGITLQS</sequence>
<keyword evidence="9" id="KW-1185">Reference proteome</keyword>
<evidence type="ECO:0000256" key="7">
    <source>
        <dbReference type="SAM" id="Phobius"/>
    </source>
</evidence>
<comment type="similarity">
    <text evidence="1">Belongs to the TMEM53 family.</text>
</comment>
<evidence type="ECO:0000256" key="4">
    <source>
        <dbReference type="ARBA" id="ARBA00023136"/>
    </source>
</evidence>
<dbReference type="Proteomes" id="UP000789572">
    <property type="component" value="Unassembled WGS sequence"/>
</dbReference>
<dbReference type="OrthoDB" id="77878at2759"/>
<dbReference type="Pfam" id="PF05705">
    <property type="entry name" value="DUF829"/>
    <property type="match status" value="1"/>
</dbReference>
<gene>
    <name evidence="8" type="ORF">POCULU_LOCUS4102</name>
</gene>
<dbReference type="InterPro" id="IPR008547">
    <property type="entry name" value="DUF829_TMEM53"/>
</dbReference>
<evidence type="ECO:0000256" key="6">
    <source>
        <dbReference type="ARBA" id="ARBA00034303"/>
    </source>
</evidence>
<comment type="subcellular location">
    <subcellularLocation>
        <location evidence="6">Nucleus outer membrane</location>
        <topology evidence="6">Single-pass membrane protein</topology>
    </subcellularLocation>
</comment>
<evidence type="ECO:0000256" key="3">
    <source>
        <dbReference type="ARBA" id="ARBA00022989"/>
    </source>
</evidence>
<dbReference type="GO" id="GO:0005640">
    <property type="term" value="C:nuclear outer membrane"/>
    <property type="evidence" value="ECO:0007669"/>
    <property type="project" value="UniProtKB-SubCell"/>
</dbReference>
<protein>
    <submittedName>
        <fullName evidence="8">8125_t:CDS:1</fullName>
    </submittedName>
</protein>
<organism evidence="8 9">
    <name type="scientific">Paraglomus occultum</name>
    <dbReference type="NCBI Taxonomy" id="144539"/>
    <lineage>
        <taxon>Eukaryota</taxon>
        <taxon>Fungi</taxon>
        <taxon>Fungi incertae sedis</taxon>
        <taxon>Mucoromycota</taxon>
        <taxon>Glomeromycotina</taxon>
        <taxon>Glomeromycetes</taxon>
        <taxon>Paraglomerales</taxon>
        <taxon>Paraglomeraceae</taxon>
        <taxon>Paraglomus</taxon>
    </lineage>
</organism>
<dbReference type="EMBL" id="CAJVPJ010000506">
    <property type="protein sequence ID" value="CAG8531912.1"/>
    <property type="molecule type" value="Genomic_DNA"/>
</dbReference>
<keyword evidence="4 7" id="KW-0472">Membrane</keyword>
<reference evidence="8" key="1">
    <citation type="submission" date="2021-06" db="EMBL/GenBank/DDBJ databases">
        <authorList>
            <person name="Kallberg Y."/>
            <person name="Tangrot J."/>
            <person name="Rosling A."/>
        </authorList>
    </citation>
    <scope>NUCLEOTIDE SEQUENCE</scope>
    <source>
        <strain evidence="8">IA702</strain>
    </source>
</reference>
<evidence type="ECO:0000256" key="5">
    <source>
        <dbReference type="ARBA" id="ARBA00023242"/>
    </source>
</evidence>
<comment type="caution">
    <text evidence="8">The sequence shown here is derived from an EMBL/GenBank/DDBJ whole genome shotgun (WGS) entry which is preliminary data.</text>
</comment>
<keyword evidence="5" id="KW-0539">Nucleus</keyword>
<evidence type="ECO:0000256" key="1">
    <source>
        <dbReference type="ARBA" id="ARBA00007387"/>
    </source>
</evidence>